<dbReference type="EMBL" id="DS028122">
    <property type="protein sequence ID" value="EEY67271.1"/>
    <property type="molecule type" value="Genomic_DNA"/>
</dbReference>
<gene>
    <name evidence="1" type="ORF">PITG_04265</name>
</gene>
<dbReference type="GeneID" id="9479956"/>
<dbReference type="VEuPathDB" id="FungiDB:PITG_04265"/>
<dbReference type="InParanoid" id="D0N0V8"/>
<sequence length="286" mass="32381">MSESFWLRTAGPNPRIGIERNNFPATGRKLPTLLQAAYTLGQRAERTEERTEVALTHHVCQEDKQASAEALAILMVLLCGDKVPGNDFVFLVSDGYGARLGHIKRVFDTTLGFTWNEPVKVYVKRTNHAPQNITCWCHSRRATWKYHSLQFGTRRACGSTDMQLSCSYCSYTRIQEKLPRAAAFMSETGIEGGASTQRHAVVSQARLPDGSIEEVPHNTTFRQLQFINRQQNTMEQERAVQHARCDEAYRLNVPPTVCIHPIVYPNTLMCLIQAWILLMLITKMAL</sequence>
<dbReference type="Proteomes" id="UP000006643">
    <property type="component" value="Unassembled WGS sequence"/>
</dbReference>
<reference evidence="2" key="1">
    <citation type="journal article" date="2009" name="Nature">
        <title>Genome sequence and analysis of the Irish potato famine pathogen Phytophthora infestans.</title>
        <authorList>
            <consortium name="The Broad Institute Genome Sequencing Platform"/>
            <person name="Haas B.J."/>
            <person name="Kamoun S."/>
            <person name="Zody M.C."/>
            <person name="Jiang R.H."/>
            <person name="Handsaker R.E."/>
            <person name="Cano L.M."/>
            <person name="Grabherr M."/>
            <person name="Kodira C.D."/>
            <person name="Raffaele S."/>
            <person name="Torto-Alalibo T."/>
            <person name="Bozkurt T.O."/>
            <person name="Ah-Fong A.M."/>
            <person name="Alvarado L."/>
            <person name="Anderson V.L."/>
            <person name="Armstrong M.R."/>
            <person name="Avrova A."/>
            <person name="Baxter L."/>
            <person name="Beynon J."/>
            <person name="Boevink P.C."/>
            <person name="Bollmann S.R."/>
            <person name="Bos J.I."/>
            <person name="Bulone V."/>
            <person name="Cai G."/>
            <person name="Cakir C."/>
            <person name="Carrington J.C."/>
            <person name="Chawner M."/>
            <person name="Conti L."/>
            <person name="Costanzo S."/>
            <person name="Ewan R."/>
            <person name="Fahlgren N."/>
            <person name="Fischbach M.A."/>
            <person name="Fugelstad J."/>
            <person name="Gilroy E.M."/>
            <person name="Gnerre S."/>
            <person name="Green P.J."/>
            <person name="Grenville-Briggs L.J."/>
            <person name="Griffith J."/>
            <person name="Grunwald N.J."/>
            <person name="Horn K."/>
            <person name="Horner N.R."/>
            <person name="Hu C.H."/>
            <person name="Huitema E."/>
            <person name="Jeong D.H."/>
            <person name="Jones A.M."/>
            <person name="Jones J.D."/>
            <person name="Jones R.W."/>
            <person name="Karlsson E.K."/>
            <person name="Kunjeti S.G."/>
            <person name="Lamour K."/>
            <person name="Liu Z."/>
            <person name="Ma L."/>
            <person name="Maclean D."/>
            <person name="Chibucos M.C."/>
            <person name="McDonald H."/>
            <person name="McWalters J."/>
            <person name="Meijer H.J."/>
            <person name="Morgan W."/>
            <person name="Morris P.F."/>
            <person name="Munro C.A."/>
            <person name="O'Neill K."/>
            <person name="Ospina-Giraldo M."/>
            <person name="Pinzon A."/>
            <person name="Pritchard L."/>
            <person name="Ramsahoye B."/>
            <person name="Ren Q."/>
            <person name="Restrepo S."/>
            <person name="Roy S."/>
            <person name="Sadanandom A."/>
            <person name="Savidor A."/>
            <person name="Schornack S."/>
            <person name="Schwartz D.C."/>
            <person name="Schumann U.D."/>
            <person name="Schwessinger B."/>
            <person name="Seyer L."/>
            <person name="Sharpe T."/>
            <person name="Silvar C."/>
            <person name="Song J."/>
            <person name="Studholme D.J."/>
            <person name="Sykes S."/>
            <person name="Thines M."/>
            <person name="van de Vondervoort P.J."/>
            <person name="Phuntumart V."/>
            <person name="Wawra S."/>
            <person name="Weide R."/>
            <person name="Win J."/>
            <person name="Young C."/>
            <person name="Zhou S."/>
            <person name="Fry W."/>
            <person name="Meyers B.C."/>
            <person name="van West P."/>
            <person name="Ristaino J."/>
            <person name="Govers F."/>
            <person name="Birch P.R."/>
            <person name="Whisson S.C."/>
            <person name="Judelson H.S."/>
            <person name="Nusbaum C."/>
        </authorList>
    </citation>
    <scope>NUCLEOTIDE SEQUENCE [LARGE SCALE GENOMIC DNA]</scope>
    <source>
        <strain evidence="2">T30-4</strain>
    </source>
</reference>
<keyword evidence="2" id="KW-1185">Reference proteome</keyword>
<proteinExistence type="predicted"/>
<accession>D0N0V8</accession>
<evidence type="ECO:0000313" key="2">
    <source>
        <dbReference type="Proteomes" id="UP000006643"/>
    </source>
</evidence>
<dbReference type="RefSeq" id="XP_002905919.1">
    <property type="nucleotide sequence ID" value="XM_002905873.1"/>
</dbReference>
<organism evidence="1 2">
    <name type="scientific">Phytophthora infestans (strain T30-4)</name>
    <name type="common">Potato late blight agent</name>
    <dbReference type="NCBI Taxonomy" id="403677"/>
    <lineage>
        <taxon>Eukaryota</taxon>
        <taxon>Sar</taxon>
        <taxon>Stramenopiles</taxon>
        <taxon>Oomycota</taxon>
        <taxon>Peronosporomycetes</taxon>
        <taxon>Peronosporales</taxon>
        <taxon>Peronosporaceae</taxon>
        <taxon>Phytophthora</taxon>
    </lineage>
</organism>
<dbReference type="KEGG" id="pif:PITG_04265"/>
<dbReference type="OrthoDB" id="129160at2759"/>
<evidence type="ECO:0000313" key="1">
    <source>
        <dbReference type="EMBL" id="EEY67271.1"/>
    </source>
</evidence>
<dbReference type="AlphaFoldDB" id="D0N0V8"/>
<name>D0N0V8_PHYIT</name>
<dbReference type="HOGENOM" id="CLU_974755_0_0_1"/>
<protein>
    <submittedName>
        <fullName evidence="1">Uncharacterized protein</fullName>
    </submittedName>
</protein>